<keyword evidence="5 7" id="KW-1133">Transmembrane helix</keyword>
<evidence type="ECO:0000259" key="9">
    <source>
        <dbReference type="Pfam" id="PF06750"/>
    </source>
</evidence>
<feature type="transmembrane region" description="Helical" evidence="7">
    <location>
        <begin position="139"/>
        <end position="157"/>
    </location>
</feature>
<dbReference type="EMBL" id="LCLA01000013">
    <property type="protein sequence ID" value="KKU10394.1"/>
    <property type="molecule type" value="Genomic_DNA"/>
</dbReference>
<dbReference type="Pfam" id="PF06750">
    <property type="entry name" value="A24_N_bact"/>
    <property type="match status" value="1"/>
</dbReference>
<dbReference type="Pfam" id="PF01478">
    <property type="entry name" value="Peptidase_A24"/>
    <property type="match status" value="1"/>
</dbReference>
<comment type="subcellular location">
    <subcellularLocation>
        <location evidence="1">Cell membrane</location>
        <topology evidence="1">Multi-pass membrane protein</topology>
    </subcellularLocation>
</comment>
<keyword evidence="6 7" id="KW-0472">Membrane</keyword>
<reference evidence="10 11" key="1">
    <citation type="journal article" date="2015" name="Nature">
        <title>rRNA introns, odd ribosomes, and small enigmatic genomes across a large radiation of phyla.</title>
        <authorList>
            <person name="Brown C.T."/>
            <person name="Hug L.A."/>
            <person name="Thomas B.C."/>
            <person name="Sharon I."/>
            <person name="Castelle C.J."/>
            <person name="Singh A."/>
            <person name="Wilkins M.J."/>
            <person name="Williams K.H."/>
            <person name="Banfield J.F."/>
        </authorList>
    </citation>
    <scope>NUCLEOTIDE SEQUENCE [LARGE SCALE GENOMIC DNA]</scope>
</reference>
<keyword evidence="3" id="KW-1003">Cell membrane</keyword>
<dbReference type="InterPro" id="IPR050882">
    <property type="entry name" value="Prepilin_peptidase/N-MTase"/>
</dbReference>
<feature type="transmembrane region" description="Helical" evidence="7">
    <location>
        <begin position="46"/>
        <end position="63"/>
    </location>
</feature>
<proteinExistence type="inferred from homology"/>
<evidence type="ECO:0000256" key="4">
    <source>
        <dbReference type="ARBA" id="ARBA00022692"/>
    </source>
</evidence>
<evidence type="ECO:0000256" key="7">
    <source>
        <dbReference type="SAM" id="Phobius"/>
    </source>
</evidence>
<feature type="domain" description="Prepilin type IV endopeptidase peptidase" evidence="8">
    <location>
        <begin position="97"/>
        <end position="197"/>
    </location>
</feature>
<feature type="domain" description="Prepilin peptidase A24 N-terminal" evidence="9">
    <location>
        <begin position="11"/>
        <end position="90"/>
    </location>
</feature>
<dbReference type="PANTHER" id="PTHR30487">
    <property type="entry name" value="TYPE 4 PREPILIN-LIKE PROTEINS LEADER PEPTIDE-PROCESSING ENZYME"/>
    <property type="match status" value="1"/>
</dbReference>
<dbReference type="GO" id="GO:0005886">
    <property type="term" value="C:plasma membrane"/>
    <property type="evidence" value="ECO:0007669"/>
    <property type="project" value="UniProtKB-SubCell"/>
</dbReference>
<feature type="transmembrane region" description="Helical" evidence="7">
    <location>
        <begin position="115"/>
        <end position="132"/>
    </location>
</feature>
<protein>
    <submittedName>
        <fullName evidence="10">Type 4 prepilin-like protein leader peptide-processing enzyme</fullName>
    </submittedName>
</protein>
<organism evidence="10 11">
    <name type="scientific">Candidatus Woesebacteria bacterium GW2011_GWB1_45_5</name>
    <dbReference type="NCBI Taxonomy" id="1618581"/>
    <lineage>
        <taxon>Bacteria</taxon>
        <taxon>Candidatus Woeseibacteriota</taxon>
    </lineage>
</organism>
<dbReference type="GO" id="GO:0006465">
    <property type="term" value="P:signal peptide processing"/>
    <property type="evidence" value="ECO:0007669"/>
    <property type="project" value="TreeGrafter"/>
</dbReference>
<feature type="transmembrane region" description="Helical" evidence="7">
    <location>
        <begin position="214"/>
        <end position="237"/>
    </location>
</feature>
<dbReference type="Proteomes" id="UP000034329">
    <property type="component" value="Unassembled WGS sequence"/>
</dbReference>
<evidence type="ECO:0000256" key="3">
    <source>
        <dbReference type="ARBA" id="ARBA00022475"/>
    </source>
</evidence>
<sequence>MSVFLNSILLVLGLIFGSFVSALSWRMPRGIPIAKGRSVCPNCKEKIAWFDNIPLLSFLLLGGKCRHCRKRISLRYPLIELTAGIGFLLIGLNPYRLVVFLILLAIFVIDLERQIIPDSLVFLGLFFSLFFPPYTQFSGLLAGFISASLLLIIHLATRGRGMGLGDVKFAVWAGLLVGIRLMPVWLFAAFLTGAIAGVILILAGRAKLKSKIAFGPFLIIGIPVSLVWGEKILALLLSS</sequence>
<dbReference type="AlphaFoldDB" id="A0A0G1MQD1"/>
<dbReference type="Gene3D" id="1.20.120.1220">
    <property type="match status" value="1"/>
</dbReference>
<evidence type="ECO:0000256" key="2">
    <source>
        <dbReference type="ARBA" id="ARBA00005801"/>
    </source>
</evidence>
<name>A0A0G1MQD1_9BACT</name>
<dbReference type="InterPro" id="IPR000045">
    <property type="entry name" value="Prepilin_IV_endopep_pep"/>
</dbReference>
<evidence type="ECO:0000256" key="1">
    <source>
        <dbReference type="ARBA" id="ARBA00004651"/>
    </source>
</evidence>
<gene>
    <name evidence="10" type="ORF">UX13_C0013G0010</name>
</gene>
<feature type="transmembrane region" description="Helical" evidence="7">
    <location>
        <begin position="84"/>
        <end position="109"/>
    </location>
</feature>
<feature type="transmembrane region" description="Helical" evidence="7">
    <location>
        <begin position="169"/>
        <end position="202"/>
    </location>
</feature>
<evidence type="ECO:0000313" key="11">
    <source>
        <dbReference type="Proteomes" id="UP000034329"/>
    </source>
</evidence>
<evidence type="ECO:0000256" key="6">
    <source>
        <dbReference type="ARBA" id="ARBA00023136"/>
    </source>
</evidence>
<evidence type="ECO:0000256" key="5">
    <source>
        <dbReference type="ARBA" id="ARBA00022989"/>
    </source>
</evidence>
<evidence type="ECO:0000313" key="10">
    <source>
        <dbReference type="EMBL" id="KKU10394.1"/>
    </source>
</evidence>
<accession>A0A0G1MQD1</accession>
<dbReference type="PANTHER" id="PTHR30487:SF0">
    <property type="entry name" value="PREPILIN LEADER PEPTIDASE_N-METHYLTRANSFERASE-RELATED"/>
    <property type="match status" value="1"/>
</dbReference>
<dbReference type="InterPro" id="IPR010627">
    <property type="entry name" value="Prepilin_pept_A24_N"/>
</dbReference>
<dbReference type="GO" id="GO:0004190">
    <property type="term" value="F:aspartic-type endopeptidase activity"/>
    <property type="evidence" value="ECO:0007669"/>
    <property type="project" value="InterPro"/>
</dbReference>
<comment type="similarity">
    <text evidence="2">Belongs to the peptidase A24 family.</text>
</comment>
<dbReference type="PATRIC" id="fig|1618581.3.peg.240"/>
<keyword evidence="4 7" id="KW-0812">Transmembrane</keyword>
<comment type="caution">
    <text evidence="10">The sequence shown here is derived from an EMBL/GenBank/DDBJ whole genome shotgun (WGS) entry which is preliminary data.</text>
</comment>
<evidence type="ECO:0000259" key="8">
    <source>
        <dbReference type="Pfam" id="PF01478"/>
    </source>
</evidence>